<dbReference type="Gene3D" id="3.30.460.40">
    <property type="match status" value="1"/>
</dbReference>
<dbReference type="Proteomes" id="UP000886667">
    <property type="component" value="Unassembled WGS sequence"/>
</dbReference>
<sequence>MTKDIRQKQSKALCWIVSLLNQHQISFLICGGLAAIGYGSNRKLNDIDLFVTSNHFNKVVSLGDEYISKPAQRYCEATEGWDLEYVQFVYHDIKIEIGNSEGAKIFDSSTHAWTPLKLDFSLIEYKTILGIEIPLMDRKALIDYKKKLRRPVDLQDIEAMAKLSPQT</sequence>
<comment type="caution">
    <text evidence="1">The sequence shown here is derived from an EMBL/GenBank/DDBJ whole genome shotgun (WGS) entry which is preliminary data.</text>
</comment>
<gene>
    <name evidence="1" type="ORF">JAZ07_22585</name>
</gene>
<dbReference type="AlphaFoldDB" id="A0A9E4N7Z7"/>
<dbReference type="SUPFAM" id="SSF81301">
    <property type="entry name" value="Nucleotidyltransferase"/>
    <property type="match status" value="1"/>
</dbReference>
<dbReference type="EMBL" id="JAEPCM010000851">
    <property type="protein sequence ID" value="MCG7949134.1"/>
    <property type="molecule type" value="Genomic_DNA"/>
</dbReference>
<reference evidence="1" key="1">
    <citation type="journal article" date="2021" name="Proc. Natl. Acad. Sci. U.S.A.">
        <title>Global biogeography of chemosynthetic symbionts reveals both localized and globally distributed symbiont groups. .</title>
        <authorList>
            <person name="Osvatic J.T."/>
            <person name="Wilkins L.G.E."/>
            <person name="Leibrecht L."/>
            <person name="Leray M."/>
            <person name="Zauner S."/>
            <person name="Polzin J."/>
            <person name="Camacho Y."/>
            <person name="Gros O."/>
            <person name="van Gils J.A."/>
            <person name="Eisen J.A."/>
            <person name="Petersen J.M."/>
            <person name="Yuen B."/>
        </authorList>
    </citation>
    <scope>NUCLEOTIDE SEQUENCE</scope>
    <source>
        <strain evidence="1">MAGclacostrist064TRANS</strain>
    </source>
</reference>
<proteinExistence type="predicted"/>
<accession>A0A9E4N7Z7</accession>
<organism evidence="1 2">
    <name type="scientific">Candidatus Thiodiazotropha taylori</name>
    <dbReference type="NCBI Taxonomy" id="2792791"/>
    <lineage>
        <taxon>Bacteria</taxon>
        <taxon>Pseudomonadati</taxon>
        <taxon>Pseudomonadota</taxon>
        <taxon>Gammaproteobacteria</taxon>
        <taxon>Chromatiales</taxon>
        <taxon>Sedimenticolaceae</taxon>
        <taxon>Candidatus Thiodiazotropha</taxon>
    </lineage>
</organism>
<evidence type="ECO:0000313" key="1">
    <source>
        <dbReference type="EMBL" id="MCG7949134.1"/>
    </source>
</evidence>
<dbReference type="InterPro" id="IPR043519">
    <property type="entry name" value="NT_sf"/>
</dbReference>
<name>A0A9E4N7Z7_9GAMM</name>
<evidence type="ECO:0000313" key="2">
    <source>
        <dbReference type="Proteomes" id="UP000886667"/>
    </source>
</evidence>
<protein>
    <submittedName>
        <fullName evidence="1">Uncharacterized protein</fullName>
    </submittedName>
</protein>